<proteinExistence type="predicted"/>
<dbReference type="Gene3D" id="2.40.37.10">
    <property type="entry name" value="Lyase, Ornithine Decarboxylase, Chain A, domain 1"/>
    <property type="match status" value="1"/>
</dbReference>
<feature type="domain" description="Orn/DAP/Arg decarboxylase 2 N-terminal" evidence="3">
    <location>
        <begin position="59"/>
        <end position="300"/>
    </location>
</feature>
<sequence>MTLADIVPSLRIALRPPLDPTVWPLSARWVGHGDLQIGGVRASKLAHSYGTPLHILDEQDVRERSAEYRRAFGERAVSYSARAGLTLETAKWVASSGLGCRVSSAAELRIALTAGVGASEIVLGGAGKSLADLDAANACGAAVVAGSVAEIALIASRAVLPQRVWLRIVPARMGRRRIRYGLKCGTGPALAAVAAIRSQPGLELAGFDCDCGHQLSRFQPFESSVREVLGFATVVRSRYGITVPAVNLGGGHAACYRCGDDDFAVGAFAARARAMVHLSAEYFGIAEPRLTVSPGRSIVSRAGVTITRVAAVSSNLGGLTVSLDEGVPGCGAAPCSGRHSMVLVGRESRSPLRPATVVETPGPARTAAELPADVEPGDLVAIAGTGGYHYADSPSVGGAALLGVSGGMVRTIKRRPTLEELA</sequence>
<evidence type="ECO:0000313" key="5">
    <source>
        <dbReference type="Proteomes" id="UP000219612"/>
    </source>
</evidence>
<keyword evidence="5" id="KW-1185">Reference proteome</keyword>
<dbReference type="InterPro" id="IPR009006">
    <property type="entry name" value="Ala_racemase/Decarboxylase_C"/>
</dbReference>
<dbReference type="SUPFAM" id="SSF51419">
    <property type="entry name" value="PLP-binding barrel"/>
    <property type="match status" value="1"/>
</dbReference>
<keyword evidence="2" id="KW-0663">Pyridoxal phosphate</keyword>
<evidence type="ECO:0000259" key="3">
    <source>
        <dbReference type="Pfam" id="PF02784"/>
    </source>
</evidence>
<dbReference type="PANTHER" id="PTHR43727:SF2">
    <property type="entry name" value="GROUP IV DECARBOXYLASE"/>
    <property type="match status" value="1"/>
</dbReference>
<dbReference type="RefSeq" id="WP_097327938.1">
    <property type="nucleotide sequence ID" value="NZ_OBDY01000033.1"/>
</dbReference>
<dbReference type="EMBL" id="OBDY01000033">
    <property type="protein sequence ID" value="SNY68519.1"/>
    <property type="molecule type" value="Genomic_DNA"/>
</dbReference>
<evidence type="ECO:0000256" key="2">
    <source>
        <dbReference type="ARBA" id="ARBA00022898"/>
    </source>
</evidence>
<evidence type="ECO:0000313" key="4">
    <source>
        <dbReference type="EMBL" id="SNY68519.1"/>
    </source>
</evidence>
<dbReference type="Pfam" id="PF02784">
    <property type="entry name" value="Orn_Arg_deC_N"/>
    <property type="match status" value="1"/>
</dbReference>
<dbReference type="OrthoDB" id="9802241at2"/>
<dbReference type="GO" id="GO:0008836">
    <property type="term" value="F:diaminopimelate decarboxylase activity"/>
    <property type="evidence" value="ECO:0007669"/>
    <property type="project" value="TreeGrafter"/>
</dbReference>
<dbReference type="AlphaFoldDB" id="A0A285K7H0"/>
<comment type="cofactor">
    <cofactor evidence="1">
        <name>pyridoxal 5'-phosphate</name>
        <dbReference type="ChEBI" id="CHEBI:597326"/>
    </cofactor>
</comment>
<dbReference type="GO" id="GO:0009089">
    <property type="term" value="P:lysine biosynthetic process via diaminopimelate"/>
    <property type="evidence" value="ECO:0007669"/>
    <property type="project" value="TreeGrafter"/>
</dbReference>
<protein>
    <submittedName>
        <fullName evidence="4">Diaminopimelate decarboxylase</fullName>
    </submittedName>
</protein>
<dbReference type="InterPro" id="IPR029066">
    <property type="entry name" value="PLP-binding_barrel"/>
</dbReference>
<accession>A0A285K7H0</accession>
<dbReference type="PANTHER" id="PTHR43727">
    <property type="entry name" value="DIAMINOPIMELATE DECARBOXYLASE"/>
    <property type="match status" value="1"/>
</dbReference>
<reference evidence="4 5" key="1">
    <citation type="submission" date="2017-09" db="EMBL/GenBank/DDBJ databases">
        <authorList>
            <person name="Ehlers B."/>
            <person name="Leendertz F.H."/>
        </authorList>
    </citation>
    <scope>NUCLEOTIDE SEQUENCE [LARGE SCALE GENOMIC DNA]</scope>
    <source>
        <strain evidence="4 5">CGMCC 4.6857</strain>
    </source>
</reference>
<dbReference type="Gene3D" id="3.20.20.10">
    <property type="entry name" value="Alanine racemase"/>
    <property type="match status" value="1"/>
</dbReference>
<gene>
    <name evidence="4" type="ORF">SAMN05421748_13342</name>
</gene>
<evidence type="ECO:0000256" key="1">
    <source>
        <dbReference type="ARBA" id="ARBA00001933"/>
    </source>
</evidence>
<dbReference type="InterPro" id="IPR022644">
    <property type="entry name" value="De-COase2_N"/>
</dbReference>
<organism evidence="4 5">
    <name type="scientific">Paractinoplanes atraurantiacus</name>
    <dbReference type="NCBI Taxonomy" id="1036182"/>
    <lineage>
        <taxon>Bacteria</taxon>
        <taxon>Bacillati</taxon>
        <taxon>Actinomycetota</taxon>
        <taxon>Actinomycetes</taxon>
        <taxon>Micromonosporales</taxon>
        <taxon>Micromonosporaceae</taxon>
        <taxon>Paractinoplanes</taxon>
    </lineage>
</organism>
<dbReference type="SUPFAM" id="SSF50621">
    <property type="entry name" value="Alanine racemase C-terminal domain-like"/>
    <property type="match status" value="1"/>
</dbReference>
<name>A0A285K7H0_9ACTN</name>
<dbReference type="Proteomes" id="UP000219612">
    <property type="component" value="Unassembled WGS sequence"/>
</dbReference>